<reference evidence="2 3" key="1">
    <citation type="submission" date="2019-09" db="EMBL/GenBank/DDBJ databases">
        <title>Segnochrobactrum spirostomi gen. nov., sp. nov., isolated from the ciliate Spirostomum cf. yagiui and description of a novel family, Segnochrobactraceae fam. nov. within the order Rhizobiales of the class Alphaproteobacteria.</title>
        <authorList>
            <person name="Akter S."/>
            <person name="Shazib S.U.A."/>
            <person name="Shin M.K."/>
        </authorList>
    </citation>
    <scope>NUCLEOTIDE SEQUENCE [LARGE SCALE GENOMIC DNA]</scope>
    <source>
        <strain evidence="2 3">Sp-1</strain>
    </source>
</reference>
<dbReference type="InterPro" id="IPR046535">
    <property type="entry name" value="DUF6600"/>
</dbReference>
<keyword evidence="3" id="KW-1185">Reference proteome</keyword>
<protein>
    <submittedName>
        <fullName evidence="2">Uncharacterized protein</fullName>
    </submittedName>
</protein>
<proteinExistence type="predicted"/>
<organism evidence="2 3">
    <name type="scientific">Segnochrobactrum spirostomi</name>
    <dbReference type="NCBI Taxonomy" id="2608987"/>
    <lineage>
        <taxon>Bacteria</taxon>
        <taxon>Pseudomonadati</taxon>
        <taxon>Pseudomonadota</taxon>
        <taxon>Alphaproteobacteria</taxon>
        <taxon>Hyphomicrobiales</taxon>
        <taxon>Segnochrobactraceae</taxon>
        <taxon>Segnochrobactrum</taxon>
    </lineage>
</organism>
<evidence type="ECO:0000256" key="1">
    <source>
        <dbReference type="SAM" id="MobiDB-lite"/>
    </source>
</evidence>
<dbReference type="RefSeq" id="WP_153484869.1">
    <property type="nucleotide sequence ID" value="NZ_VWNA01000001.1"/>
</dbReference>
<evidence type="ECO:0000313" key="2">
    <source>
        <dbReference type="EMBL" id="MQT14339.1"/>
    </source>
</evidence>
<comment type="caution">
    <text evidence="2">The sequence shown here is derived from an EMBL/GenBank/DDBJ whole genome shotgun (WGS) entry which is preliminary data.</text>
</comment>
<dbReference type="Proteomes" id="UP000332515">
    <property type="component" value="Unassembled WGS sequence"/>
</dbReference>
<name>A0A6A7YA47_9HYPH</name>
<accession>A0A6A7YA47</accession>
<evidence type="ECO:0000313" key="3">
    <source>
        <dbReference type="Proteomes" id="UP000332515"/>
    </source>
</evidence>
<gene>
    <name evidence="2" type="ORF">F0357_17135</name>
</gene>
<dbReference type="Pfam" id="PF20245">
    <property type="entry name" value="DUF6600"/>
    <property type="match status" value="1"/>
</dbReference>
<feature type="compositionally biased region" description="Low complexity" evidence="1">
    <location>
        <begin position="346"/>
        <end position="358"/>
    </location>
</feature>
<sequence length="366" mass="40073">MLSPSPRRPFRLKAGAALAGLSSRLPRSLVRIGLVVAVLGAAALPFSGAGERPFDVLDSASAQAPGSIDLFYGALTPYGAWVRHPNYGPVFIPAKVSPEWRPYTVGQWRWTDGFGWLWASDEPFGWATYHYGRWGYEPSWGWFWVPGNEWSPAWVSWRSGDDSVGWAALAPDRAGPAWGFPTRQKPAVPEAWVFVPTLRFAQPKIYLYAAPVRETFASLDGAPLSWTYSANGPLENRPFDRAWLRRHNGQYDVPAKAVKFVHDRAEIAKAGDAIALYRPWISDQPGDLPPPPKLLDSPTDAKRILLGERADPKLVPQPRPGLKYPRGTAPSLPPHAKGKVAEPVQAADPAPDAAPAAPLIRADGTL</sequence>
<feature type="region of interest" description="Disordered" evidence="1">
    <location>
        <begin position="307"/>
        <end position="366"/>
    </location>
</feature>
<dbReference type="AlphaFoldDB" id="A0A6A7YA47"/>
<dbReference type="EMBL" id="VWNA01000001">
    <property type="protein sequence ID" value="MQT14339.1"/>
    <property type="molecule type" value="Genomic_DNA"/>
</dbReference>